<proteinExistence type="predicted"/>
<dbReference type="EnsemblPlants" id="AET1Gv20775100.1">
    <property type="protein sequence ID" value="AET1Gv20775100.1"/>
    <property type="gene ID" value="AET1Gv20775100"/>
</dbReference>
<organism evidence="1 2">
    <name type="scientific">Aegilops tauschii subsp. strangulata</name>
    <name type="common">Goatgrass</name>
    <dbReference type="NCBI Taxonomy" id="200361"/>
    <lineage>
        <taxon>Eukaryota</taxon>
        <taxon>Viridiplantae</taxon>
        <taxon>Streptophyta</taxon>
        <taxon>Embryophyta</taxon>
        <taxon>Tracheophyta</taxon>
        <taxon>Spermatophyta</taxon>
        <taxon>Magnoliopsida</taxon>
        <taxon>Liliopsida</taxon>
        <taxon>Poales</taxon>
        <taxon>Poaceae</taxon>
        <taxon>BOP clade</taxon>
        <taxon>Pooideae</taxon>
        <taxon>Triticodae</taxon>
        <taxon>Triticeae</taxon>
        <taxon>Triticinae</taxon>
        <taxon>Aegilops</taxon>
    </lineage>
</organism>
<evidence type="ECO:0000313" key="2">
    <source>
        <dbReference type="Proteomes" id="UP000015105"/>
    </source>
</evidence>
<protein>
    <submittedName>
        <fullName evidence="1">Uncharacterized protein</fullName>
    </submittedName>
</protein>
<reference evidence="1" key="4">
    <citation type="submission" date="2019-03" db="UniProtKB">
        <authorList>
            <consortium name="EnsemblPlants"/>
        </authorList>
    </citation>
    <scope>IDENTIFICATION</scope>
</reference>
<reference evidence="1" key="5">
    <citation type="journal article" date="2021" name="G3 (Bethesda)">
        <title>Aegilops tauschii genome assembly Aet v5.0 features greater sequence contiguity and improved annotation.</title>
        <authorList>
            <person name="Wang L."/>
            <person name="Zhu T."/>
            <person name="Rodriguez J.C."/>
            <person name="Deal K.R."/>
            <person name="Dubcovsky J."/>
            <person name="McGuire P.E."/>
            <person name="Lux T."/>
            <person name="Spannagl M."/>
            <person name="Mayer K.F.X."/>
            <person name="Baldrich P."/>
            <person name="Meyers B.C."/>
            <person name="Huo N."/>
            <person name="Gu Y.Q."/>
            <person name="Zhou H."/>
            <person name="Devos K.M."/>
            <person name="Bennetzen J.L."/>
            <person name="Unver T."/>
            <person name="Budak H."/>
            <person name="Gulick P.J."/>
            <person name="Galiba G."/>
            <person name="Kalapos B."/>
            <person name="Nelson D.R."/>
            <person name="Li P."/>
            <person name="You F.M."/>
            <person name="Luo M.C."/>
            <person name="Dvorak J."/>
        </authorList>
    </citation>
    <scope>NUCLEOTIDE SEQUENCE [LARGE SCALE GENOMIC DNA]</scope>
    <source>
        <strain evidence="1">cv. AL8/78</strain>
    </source>
</reference>
<sequence>MVGNASLKLLNCIRKVFGMAYQLSKSGHRAVVFSRITLNLCRVWQTSYLNLGTEP</sequence>
<evidence type="ECO:0000313" key="1">
    <source>
        <dbReference type="EnsemblPlants" id="AET1Gv20775100.1"/>
    </source>
</evidence>
<reference evidence="2" key="1">
    <citation type="journal article" date="2014" name="Science">
        <title>Ancient hybridizations among the ancestral genomes of bread wheat.</title>
        <authorList>
            <consortium name="International Wheat Genome Sequencing Consortium,"/>
            <person name="Marcussen T."/>
            <person name="Sandve S.R."/>
            <person name="Heier L."/>
            <person name="Spannagl M."/>
            <person name="Pfeifer M."/>
            <person name="Jakobsen K.S."/>
            <person name="Wulff B.B."/>
            <person name="Steuernagel B."/>
            <person name="Mayer K.F."/>
            <person name="Olsen O.A."/>
        </authorList>
    </citation>
    <scope>NUCLEOTIDE SEQUENCE [LARGE SCALE GENOMIC DNA]</scope>
    <source>
        <strain evidence="2">cv. AL8/78</strain>
    </source>
</reference>
<dbReference type="Proteomes" id="UP000015105">
    <property type="component" value="Chromosome 1D"/>
</dbReference>
<dbReference type="Gramene" id="AET1Gv20775100.1">
    <property type="protein sequence ID" value="AET1Gv20775100.1"/>
    <property type="gene ID" value="AET1Gv20775100"/>
</dbReference>
<keyword evidence="2" id="KW-1185">Reference proteome</keyword>
<accession>A0A452ZH60</accession>
<reference evidence="2" key="2">
    <citation type="journal article" date="2017" name="Nat. Plants">
        <title>The Aegilops tauschii genome reveals multiple impacts of transposons.</title>
        <authorList>
            <person name="Zhao G."/>
            <person name="Zou C."/>
            <person name="Li K."/>
            <person name="Wang K."/>
            <person name="Li T."/>
            <person name="Gao L."/>
            <person name="Zhang X."/>
            <person name="Wang H."/>
            <person name="Yang Z."/>
            <person name="Liu X."/>
            <person name="Jiang W."/>
            <person name="Mao L."/>
            <person name="Kong X."/>
            <person name="Jiao Y."/>
            <person name="Jia J."/>
        </authorList>
    </citation>
    <scope>NUCLEOTIDE SEQUENCE [LARGE SCALE GENOMIC DNA]</scope>
    <source>
        <strain evidence="2">cv. AL8/78</strain>
    </source>
</reference>
<name>A0A452ZH60_AEGTS</name>
<dbReference type="AlphaFoldDB" id="A0A452ZH60"/>
<reference evidence="1" key="3">
    <citation type="journal article" date="2017" name="Nature">
        <title>Genome sequence of the progenitor of the wheat D genome Aegilops tauschii.</title>
        <authorList>
            <person name="Luo M.C."/>
            <person name="Gu Y.Q."/>
            <person name="Puiu D."/>
            <person name="Wang H."/>
            <person name="Twardziok S.O."/>
            <person name="Deal K.R."/>
            <person name="Huo N."/>
            <person name="Zhu T."/>
            <person name="Wang L."/>
            <person name="Wang Y."/>
            <person name="McGuire P.E."/>
            <person name="Liu S."/>
            <person name="Long H."/>
            <person name="Ramasamy R.K."/>
            <person name="Rodriguez J.C."/>
            <person name="Van S.L."/>
            <person name="Yuan L."/>
            <person name="Wang Z."/>
            <person name="Xia Z."/>
            <person name="Xiao L."/>
            <person name="Anderson O.D."/>
            <person name="Ouyang S."/>
            <person name="Liang Y."/>
            <person name="Zimin A.V."/>
            <person name="Pertea G."/>
            <person name="Qi P."/>
            <person name="Bennetzen J.L."/>
            <person name="Dai X."/>
            <person name="Dawson M.W."/>
            <person name="Muller H.G."/>
            <person name="Kugler K."/>
            <person name="Rivarola-Duarte L."/>
            <person name="Spannagl M."/>
            <person name="Mayer K.F.X."/>
            <person name="Lu F.H."/>
            <person name="Bevan M.W."/>
            <person name="Leroy P."/>
            <person name="Li P."/>
            <person name="You F.M."/>
            <person name="Sun Q."/>
            <person name="Liu Z."/>
            <person name="Lyons E."/>
            <person name="Wicker T."/>
            <person name="Salzberg S.L."/>
            <person name="Devos K.M."/>
            <person name="Dvorak J."/>
        </authorList>
    </citation>
    <scope>NUCLEOTIDE SEQUENCE [LARGE SCALE GENOMIC DNA]</scope>
    <source>
        <strain evidence="1">cv. AL8/78</strain>
    </source>
</reference>